<dbReference type="PROSITE" id="PS51257">
    <property type="entry name" value="PROKAR_LIPOPROTEIN"/>
    <property type="match status" value="1"/>
</dbReference>
<keyword evidence="3" id="KW-1185">Reference proteome</keyword>
<accession>A0ABR7MGX2</accession>
<name>A0ABR7MGX2_9BACT</name>
<comment type="caution">
    <text evidence="2">The sequence shown here is derived from an EMBL/GenBank/DDBJ whole genome shotgun (WGS) entry which is preliminary data.</text>
</comment>
<proteinExistence type="predicted"/>
<feature type="signal peptide" evidence="1">
    <location>
        <begin position="1"/>
        <end position="19"/>
    </location>
</feature>
<protein>
    <submittedName>
        <fullName evidence="2">Uncharacterized protein</fullName>
    </submittedName>
</protein>
<organism evidence="2 3">
    <name type="scientific">Hymenobacter citatus</name>
    <dbReference type="NCBI Taxonomy" id="2763506"/>
    <lineage>
        <taxon>Bacteria</taxon>
        <taxon>Pseudomonadati</taxon>
        <taxon>Bacteroidota</taxon>
        <taxon>Cytophagia</taxon>
        <taxon>Cytophagales</taxon>
        <taxon>Hymenobacteraceae</taxon>
        <taxon>Hymenobacter</taxon>
    </lineage>
</organism>
<gene>
    <name evidence="2" type="ORF">H8B15_02970</name>
</gene>
<evidence type="ECO:0000313" key="3">
    <source>
        <dbReference type="Proteomes" id="UP000622017"/>
    </source>
</evidence>
<reference evidence="2 3" key="1">
    <citation type="submission" date="2020-08" db="EMBL/GenBank/DDBJ databases">
        <title>Hymenobacter sp.</title>
        <authorList>
            <person name="Kim M.K."/>
        </authorList>
    </citation>
    <scope>NUCLEOTIDE SEQUENCE [LARGE SCALE GENOMIC DNA]</scope>
    <source>
        <strain evidence="2 3">BT507</strain>
    </source>
</reference>
<evidence type="ECO:0000256" key="1">
    <source>
        <dbReference type="SAM" id="SignalP"/>
    </source>
</evidence>
<feature type="chain" id="PRO_5047484644" evidence="1">
    <location>
        <begin position="20"/>
        <end position="467"/>
    </location>
</feature>
<dbReference type="Proteomes" id="UP000622017">
    <property type="component" value="Unassembled WGS sequence"/>
</dbReference>
<keyword evidence="1" id="KW-0732">Signal</keyword>
<dbReference type="EMBL" id="JACSCY010000002">
    <property type="protein sequence ID" value="MBC6609867.1"/>
    <property type="molecule type" value="Genomic_DNA"/>
</dbReference>
<dbReference type="InterPro" id="IPR029055">
    <property type="entry name" value="Ntn_hydrolases_N"/>
</dbReference>
<sequence>MRTALLLLLLFVPASWLFACTIVSGTDRKGQTWAMNNEDFFHTSSNYVNVFPAKDKHTLGYLTLTYGSPQSSVQGGVNEAGLFFDVNALPPPQQYKLRVGKKPFPHGNMLEYMLQHCKSVPEFLALWDTYYLPDLGDQIHIADKYGNLAVIAPDTILQATKQLTSTNFNVCATGPQKQSCWRYPIAQKLLAENGVSHASLLRIAAATSQREFTTSVYTNIYNLSTGEIWFYLAEEYQTPWHTSVADLLKQGNQHILLASKFPQNASQRLAAVLKTNATSQAVSRFLQEGQFKAGQRESLLRMAFLNDFYIDKAFAAANVLFPLWEQYMYTNKRLDSTEVQFTKAEVLAIEGKNKEAMQVLESLRKPSWKPTALLTNLRGTEEANTVIELPGYVGAKSVAVEIKGEYNFLHFMQKTPTGWRLRLKTNREELQYCFYVASKRVLNPTLPVLQNQETAKGDFASFNILRP</sequence>
<dbReference type="SUPFAM" id="SSF56235">
    <property type="entry name" value="N-terminal nucleophile aminohydrolases (Ntn hydrolases)"/>
    <property type="match status" value="1"/>
</dbReference>
<evidence type="ECO:0000313" key="2">
    <source>
        <dbReference type="EMBL" id="MBC6609867.1"/>
    </source>
</evidence>
<dbReference type="Gene3D" id="3.60.60.10">
    <property type="entry name" value="Penicillin V Acylase, Chain A"/>
    <property type="match status" value="1"/>
</dbReference>